<organism evidence="1 2">
    <name type="scientific">Caenispirillum salinarum AK4</name>
    <dbReference type="NCBI Taxonomy" id="1238182"/>
    <lineage>
        <taxon>Bacteria</taxon>
        <taxon>Pseudomonadati</taxon>
        <taxon>Pseudomonadota</taxon>
        <taxon>Alphaproteobacteria</taxon>
        <taxon>Rhodospirillales</taxon>
        <taxon>Novispirillaceae</taxon>
        <taxon>Caenispirillum</taxon>
    </lineage>
</organism>
<comment type="caution">
    <text evidence="1">The sequence shown here is derived from an EMBL/GenBank/DDBJ whole genome shotgun (WGS) entry which is preliminary data.</text>
</comment>
<dbReference type="InterPro" id="IPR012863">
    <property type="entry name" value="DUF1636"/>
</dbReference>
<dbReference type="RefSeq" id="WP_009540859.1">
    <property type="nucleotide sequence ID" value="NZ_ANHY01000011.1"/>
</dbReference>
<sequence length="122" mass="13461">MQLELIVCETCHRRPRDGGRTDGDRFAEAMTGILEAGADLEGMRLTTMKCLMACGRACTVHLRAPDKMGYVLGDLSPEDDMTAALTDYLRGYARSPDGVVPFREWPDRLKGRFIARIPPAGS</sequence>
<evidence type="ECO:0000313" key="2">
    <source>
        <dbReference type="Proteomes" id="UP000009881"/>
    </source>
</evidence>
<dbReference type="AlphaFoldDB" id="K9GYC9"/>
<proteinExistence type="predicted"/>
<dbReference type="PATRIC" id="fig|1238182.3.peg.2415"/>
<protein>
    <recommendedName>
        <fullName evidence="3">Metal-binding protein</fullName>
    </recommendedName>
</protein>
<dbReference type="OrthoDB" id="424426at2"/>
<dbReference type="eggNOG" id="COG5469">
    <property type="taxonomic scope" value="Bacteria"/>
</dbReference>
<reference evidence="1 2" key="1">
    <citation type="journal article" date="2013" name="Genome Announc.">
        <title>Draft Genome Sequence of an Alphaproteobacterium, Caenispirillum salinarum AK4(T), Isolated from a Solar Saltern.</title>
        <authorList>
            <person name="Khatri I."/>
            <person name="Singh A."/>
            <person name="Korpole S."/>
            <person name="Pinnaka A.K."/>
            <person name="Subramanian S."/>
        </authorList>
    </citation>
    <scope>NUCLEOTIDE SEQUENCE [LARGE SCALE GENOMIC DNA]</scope>
    <source>
        <strain evidence="1 2">AK4</strain>
    </source>
</reference>
<accession>K9GYC9</accession>
<evidence type="ECO:0008006" key="3">
    <source>
        <dbReference type="Google" id="ProtNLM"/>
    </source>
</evidence>
<keyword evidence="2" id="KW-1185">Reference proteome</keyword>
<name>K9GYC9_9PROT</name>
<evidence type="ECO:0000313" key="1">
    <source>
        <dbReference type="EMBL" id="EKV29769.1"/>
    </source>
</evidence>
<dbReference type="Pfam" id="PF07845">
    <property type="entry name" value="DUF1636"/>
    <property type="match status" value="1"/>
</dbReference>
<dbReference type="Proteomes" id="UP000009881">
    <property type="component" value="Unassembled WGS sequence"/>
</dbReference>
<dbReference type="EMBL" id="ANHY01000011">
    <property type="protein sequence ID" value="EKV29769.1"/>
    <property type="molecule type" value="Genomic_DNA"/>
</dbReference>
<gene>
    <name evidence="1" type="ORF">C882_0199</name>
</gene>
<dbReference type="STRING" id="1238182.C882_0199"/>